<dbReference type="AlphaFoldDB" id="A0A246JII6"/>
<sequence length="274" mass="29921">MSRITAFNEGLFFGRNVGRNDHDAIRARIADWDARSVPGEGNDPCDRPPRGQGEPPPSTSAVLRRPMHFHVARLGRSQQVRPPPGHAPLAKAESTSIAPSASGAGAAAAVGGPRWTASTSTQFFQTVAICDHRSDQVQALSDRMTAPTGLKGWWRRVTGPRQPSVHELASNLARPLLHELRNTPALGDPRQTFDALSERLVRHSFDALDEVGRGRWTERVNGSVKGSFAAALRYQEKLCGDLDLDCQHTSKIEAEIATLMVLRRMKEVATAKRG</sequence>
<keyword evidence="3" id="KW-1185">Reference proteome</keyword>
<organism evidence="2 3">
    <name type="scientific">Roseateles aquatilis</name>
    <dbReference type="NCBI Taxonomy" id="431061"/>
    <lineage>
        <taxon>Bacteria</taxon>
        <taxon>Pseudomonadati</taxon>
        <taxon>Pseudomonadota</taxon>
        <taxon>Betaproteobacteria</taxon>
        <taxon>Burkholderiales</taxon>
        <taxon>Sphaerotilaceae</taxon>
        <taxon>Roseateles</taxon>
    </lineage>
</organism>
<gene>
    <name evidence="2" type="ORF">CDN99_06860</name>
</gene>
<dbReference type="Proteomes" id="UP000197468">
    <property type="component" value="Unassembled WGS sequence"/>
</dbReference>
<feature type="region of interest" description="Disordered" evidence="1">
    <location>
        <begin position="35"/>
        <end position="61"/>
    </location>
</feature>
<dbReference type="EMBL" id="NIOF01000002">
    <property type="protein sequence ID" value="OWQ92069.1"/>
    <property type="molecule type" value="Genomic_DNA"/>
</dbReference>
<evidence type="ECO:0000256" key="1">
    <source>
        <dbReference type="SAM" id="MobiDB-lite"/>
    </source>
</evidence>
<comment type="caution">
    <text evidence="2">The sequence shown here is derived from an EMBL/GenBank/DDBJ whole genome shotgun (WGS) entry which is preliminary data.</text>
</comment>
<name>A0A246JII6_9BURK</name>
<protein>
    <submittedName>
        <fullName evidence="2">Uncharacterized protein</fullName>
    </submittedName>
</protein>
<evidence type="ECO:0000313" key="2">
    <source>
        <dbReference type="EMBL" id="OWQ92069.1"/>
    </source>
</evidence>
<reference evidence="2 3" key="1">
    <citation type="journal article" date="2008" name="Int. J. Syst. Evol. Microbiol.">
        <title>Description of Roseateles aquatilis sp. nov. and Roseateles terrae sp. nov., in the class Betaproteobacteria, and emended description of the genus Roseateles.</title>
        <authorList>
            <person name="Gomila M."/>
            <person name="Bowien B."/>
            <person name="Falsen E."/>
            <person name="Moore E.R."/>
            <person name="Lalucat J."/>
        </authorList>
    </citation>
    <scope>NUCLEOTIDE SEQUENCE [LARGE SCALE GENOMIC DNA]</scope>
    <source>
        <strain evidence="2 3">CCUG 48205</strain>
    </source>
</reference>
<accession>A0A246JII6</accession>
<proteinExistence type="predicted"/>
<dbReference type="RefSeq" id="WP_088383946.1">
    <property type="nucleotide sequence ID" value="NZ_NIOF01000002.1"/>
</dbReference>
<feature type="region of interest" description="Disordered" evidence="1">
    <location>
        <begin position="76"/>
        <end position="98"/>
    </location>
</feature>
<evidence type="ECO:0000313" key="3">
    <source>
        <dbReference type="Proteomes" id="UP000197468"/>
    </source>
</evidence>